<dbReference type="InterPro" id="IPR052032">
    <property type="entry name" value="ATP-dep_AA_Ligase"/>
</dbReference>
<dbReference type="Gene3D" id="3.30.470.20">
    <property type="entry name" value="ATP-grasp fold, B domain"/>
    <property type="match status" value="1"/>
</dbReference>
<keyword evidence="1" id="KW-0436">Ligase</keyword>
<evidence type="ECO:0000313" key="6">
    <source>
        <dbReference type="EMBL" id="QKZ20318.1"/>
    </source>
</evidence>
<proteinExistence type="predicted"/>
<keyword evidence="7" id="KW-1185">Reference proteome</keyword>
<keyword evidence="3 4" id="KW-0067">ATP-binding</keyword>
<dbReference type="Pfam" id="PF13535">
    <property type="entry name" value="ATP-grasp_4"/>
    <property type="match status" value="1"/>
</dbReference>
<organism evidence="6 7">
    <name type="scientific">Streptomyces chartreusis</name>
    <dbReference type="NCBI Taxonomy" id="1969"/>
    <lineage>
        <taxon>Bacteria</taxon>
        <taxon>Bacillati</taxon>
        <taxon>Actinomycetota</taxon>
        <taxon>Actinomycetes</taxon>
        <taxon>Kitasatosporales</taxon>
        <taxon>Streptomycetaceae</taxon>
        <taxon>Streptomyces</taxon>
    </lineage>
</organism>
<dbReference type="PANTHER" id="PTHR43585:SF2">
    <property type="entry name" value="ATP-GRASP ENZYME FSQD"/>
    <property type="match status" value="1"/>
</dbReference>
<accession>A0A7H8TBE7</accession>
<gene>
    <name evidence="6" type="ORF">HUT05_24990</name>
</gene>
<dbReference type="EMBL" id="CP056041">
    <property type="protein sequence ID" value="QKZ20318.1"/>
    <property type="molecule type" value="Genomic_DNA"/>
</dbReference>
<dbReference type="Pfam" id="PF18603">
    <property type="entry name" value="LAL_C2"/>
    <property type="match status" value="1"/>
</dbReference>
<dbReference type="PROSITE" id="PS50975">
    <property type="entry name" value="ATP_GRASP"/>
    <property type="match status" value="1"/>
</dbReference>
<dbReference type="AlphaFoldDB" id="A0A7H8TBE7"/>
<dbReference type="PANTHER" id="PTHR43585">
    <property type="entry name" value="FUMIPYRROLE BIOSYNTHESIS PROTEIN C"/>
    <property type="match status" value="1"/>
</dbReference>
<dbReference type="GO" id="GO:0016874">
    <property type="term" value="F:ligase activity"/>
    <property type="evidence" value="ECO:0007669"/>
    <property type="project" value="UniProtKB-KW"/>
</dbReference>
<dbReference type="RefSeq" id="WP_176576378.1">
    <property type="nucleotide sequence ID" value="NZ_CBDRGH010000036.1"/>
</dbReference>
<evidence type="ECO:0000259" key="5">
    <source>
        <dbReference type="PROSITE" id="PS50975"/>
    </source>
</evidence>
<evidence type="ECO:0000256" key="3">
    <source>
        <dbReference type="ARBA" id="ARBA00022840"/>
    </source>
</evidence>
<keyword evidence="2 4" id="KW-0547">Nucleotide-binding</keyword>
<dbReference type="InterPro" id="IPR011761">
    <property type="entry name" value="ATP-grasp"/>
</dbReference>
<evidence type="ECO:0000313" key="7">
    <source>
        <dbReference type="Proteomes" id="UP000509418"/>
    </source>
</evidence>
<name>A0A7H8TBE7_STRCX</name>
<dbReference type="InterPro" id="IPR041472">
    <property type="entry name" value="BL00235/CARNS1_N"/>
</dbReference>
<dbReference type="SMART" id="SM01209">
    <property type="entry name" value="GARS_A"/>
    <property type="match status" value="1"/>
</dbReference>
<dbReference type="InterPro" id="IPR040570">
    <property type="entry name" value="LAL_C2"/>
</dbReference>
<evidence type="ECO:0000256" key="1">
    <source>
        <dbReference type="ARBA" id="ARBA00022598"/>
    </source>
</evidence>
<reference evidence="6 7" key="1">
    <citation type="submission" date="2020-06" db="EMBL/GenBank/DDBJ databases">
        <title>Genome mining for natural products.</title>
        <authorList>
            <person name="Zhang B."/>
            <person name="Shi J."/>
            <person name="Ge H."/>
        </authorList>
    </citation>
    <scope>NUCLEOTIDE SEQUENCE [LARGE SCALE GENOMIC DNA]</scope>
    <source>
        <strain evidence="6 7">NA02069</strain>
    </source>
</reference>
<dbReference type="Proteomes" id="UP000509418">
    <property type="component" value="Chromosome"/>
</dbReference>
<dbReference type="SUPFAM" id="SSF56059">
    <property type="entry name" value="Glutathione synthetase ATP-binding domain-like"/>
    <property type="match status" value="1"/>
</dbReference>
<dbReference type="Pfam" id="PF18130">
    <property type="entry name" value="ATPgrasp_N"/>
    <property type="match status" value="1"/>
</dbReference>
<evidence type="ECO:0000256" key="4">
    <source>
        <dbReference type="PROSITE-ProRule" id="PRU00409"/>
    </source>
</evidence>
<dbReference type="GO" id="GO:0005524">
    <property type="term" value="F:ATP binding"/>
    <property type="evidence" value="ECO:0007669"/>
    <property type="project" value="UniProtKB-UniRule"/>
</dbReference>
<sequence length="427" mass="45534">MPSTDSSARATRPVLLLGAGSRPYREHLLQRISAVHPVVLADSEPSSWATPYLCREVAVDLADSEALAVAVKQLNEETALAGISTYMEHHVEAAAHLAERFGLPGTSPASAAACRDKARTRQLFAERGVASARSHLVADEDAAVEAARSLGYPVVVKPRAMGGSAGVVRADSDAEVREAFQRASWETVLGLDTFAVRGVLVEEYLNGTEISAETVVLGPADVRIAAITRKRLGAEPRFQEVGHLVDAADPLLGDTTVTRTVVHAVQALGIERGVLHVELRLTAHGPVLIEVNARPGGDLIPHLVRLASGIDLAQAAVSLATGAVPDLTPSHRRAAAVQFLYPPGTGVVTHLSTPAALRFERWLDRMIWTRHPGDQVTAPPHASIDDRLAHWVVTGTDQAECDQRIAQVFAQVNARVDDAAHTTACTR</sequence>
<protein>
    <submittedName>
        <fullName evidence="6">ATP-grasp domain-containing protein</fullName>
    </submittedName>
</protein>
<evidence type="ECO:0000256" key="2">
    <source>
        <dbReference type="ARBA" id="ARBA00022741"/>
    </source>
</evidence>
<dbReference type="GO" id="GO:0046872">
    <property type="term" value="F:metal ion binding"/>
    <property type="evidence" value="ECO:0007669"/>
    <property type="project" value="InterPro"/>
</dbReference>
<feature type="domain" description="ATP-grasp" evidence="5">
    <location>
        <begin position="121"/>
        <end position="321"/>
    </location>
</feature>
<dbReference type="Gene3D" id="3.40.50.20">
    <property type="match status" value="1"/>
</dbReference>